<sequence>MESLDDIVYPVHTWDASKLYQDIYYVYLRLHGTLDADKIHDALWKLFHIGEWRKLGGRLKYEHGKLENHVPREFTTERRPFNFAQQLYDYPIVDHSSAGVFPCAADGVSIKSLPKSLKELACGPGFPETMADLLSQDLPYMSFKVIAFSDTSILTTSFPHTAWDAFGYMALIKMLQKVLECHEDQVLPILGARNDVLAEIASDYKDHRQQEHVTTNGTDTVPLHQPSAIRQPPLEKRIICLPRTAIEQIRDRELLHDDTGRDDEDYGRFGNDELCLAWAFQQIARSEPHPRPIALVNILNARFIFPRLSKAKGVYAQNMLLFAPNFLSAQTAAGPLSSTIDAQRNCLDEHSRPQNAGNVLNSWADTFQEKAWALLSGEIGDSVPVLVNNMDRLLSKFQIDLSLAVIYQDGNMSQSRLAGRPDFLHVARYDVTQSTRSLYLYSTIGGGGDTYWLSGGLPTQTWELMMEDLEDL</sequence>
<dbReference type="Proteomes" id="UP001166286">
    <property type="component" value="Unassembled WGS sequence"/>
</dbReference>
<accession>A0AA39QYV5</accession>
<keyword evidence="2" id="KW-1185">Reference proteome</keyword>
<proteinExistence type="predicted"/>
<comment type="caution">
    <text evidence="1">The sequence shown here is derived from an EMBL/GenBank/DDBJ whole genome shotgun (WGS) entry which is preliminary data.</text>
</comment>
<organism evidence="1 2">
    <name type="scientific">Cladonia borealis</name>
    <dbReference type="NCBI Taxonomy" id="184061"/>
    <lineage>
        <taxon>Eukaryota</taxon>
        <taxon>Fungi</taxon>
        <taxon>Dikarya</taxon>
        <taxon>Ascomycota</taxon>
        <taxon>Pezizomycotina</taxon>
        <taxon>Lecanoromycetes</taxon>
        <taxon>OSLEUM clade</taxon>
        <taxon>Lecanoromycetidae</taxon>
        <taxon>Lecanorales</taxon>
        <taxon>Lecanorineae</taxon>
        <taxon>Cladoniaceae</taxon>
        <taxon>Cladonia</taxon>
    </lineage>
</organism>
<name>A0AA39QYV5_9LECA</name>
<reference evidence="1" key="1">
    <citation type="submission" date="2023-03" db="EMBL/GenBank/DDBJ databases">
        <title>Complete genome of Cladonia borealis.</title>
        <authorList>
            <person name="Park H."/>
        </authorList>
    </citation>
    <scope>NUCLEOTIDE SEQUENCE</scope>
    <source>
        <strain evidence="1">ANT050790</strain>
    </source>
</reference>
<dbReference type="EMBL" id="JAFEKC020000017">
    <property type="protein sequence ID" value="KAK0510233.1"/>
    <property type="molecule type" value="Genomic_DNA"/>
</dbReference>
<evidence type="ECO:0000313" key="1">
    <source>
        <dbReference type="EMBL" id="KAK0510233.1"/>
    </source>
</evidence>
<evidence type="ECO:0000313" key="2">
    <source>
        <dbReference type="Proteomes" id="UP001166286"/>
    </source>
</evidence>
<gene>
    <name evidence="1" type="ORF">JMJ35_007627</name>
</gene>
<dbReference type="AlphaFoldDB" id="A0AA39QYV5"/>
<protein>
    <submittedName>
        <fullName evidence="1">Uncharacterized protein</fullName>
    </submittedName>
</protein>